<name>A0AAU9NXY3_9ASTR</name>
<keyword evidence="2" id="KW-1185">Reference proteome</keyword>
<gene>
    <name evidence="1" type="ORF">LVIROSA_LOCUS28575</name>
</gene>
<protein>
    <submittedName>
        <fullName evidence="1">Uncharacterized protein</fullName>
    </submittedName>
</protein>
<comment type="caution">
    <text evidence="1">The sequence shown here is derived from an EMBL/GenBank/DDBJ whole genome shotgun (WGS) entry which is preliminary data.</text>
</comment>
<sequence length="122" mass="13462">MIDYFVKKVKSDEITLKPIWGEIGTKNKNKIEQRSKVGYAVQCGVVEDDGSILTVNLYSGVLLLSNESRVTSLKPNPQPLSIGDYNLHPISDLRPPTSNLLDFLSSCTSDLHRPPHSSPQLG</sequence>
<accession>A0AAU9NXY3</accession>
<dbReference type="EMBL" id="CAKMRJ010005412">
    <property type="protein sequence ID" value="CAH1442599.1"/>
    <property type="molecule type" value="Genomic_DNA"/>
</dbReference>
<proteinExistence type="predicted"/>
<evidence type="ECO:0000313" key="2">
    <source>
        <dbReference type="Proteomes" id="UP001157418"/>
    </source>
</evidence>
<dbReference type="Proteomes" id="UP001157418">
    <property type="component" value="Unassembled WGS sequence"/>
</dbReference>
<reference evidence="1 2" key="1">
    <citation type="submission" date="2022-01" db="EMBL/GenBank/DDBJ databases">
        <authorList>
            <person name="Xiong W."/>
            <person name="Schranz E."/>
        </authorList>
    </citation>
    <scope>NUCLEOTIDE SEQUENCE [LARGE SCALE GENOMIC DNA]</scope>
</reference>
<dbReference type="AlphaFoldDB" id="A0AAU9NXY3"/>
<evidence type="ECO:0000313" key="1">
    <source>
        <dbReference type="EMBL" id="CAH1442599.1"/>
    </source>
</evidence>
<organism evidence="1 2">
    <name type="scientific">Lactuca virosa</name>
    <dbReference type="NCBI Taxonomy" id="75947"/>
    <lineage>
        <taxon>Eukaryota</taxon>
        <taxon>Viridiplantae</taxon>
        <taxon>Streptophyta</taxon>
        <taxon>Embryophyta</taxon>
        <taxon>Tracheophyta</taxon>
        <taxon>Spermatophyta</taxon>
        <taxon>Magnoliopsida</taxon>
        <taxon>eudicotyledons</taxon>
        <taxon>Gunneridae</taxon>
        <taxon>Pentapetalae</taxon>
        <taxon>asterids</taxon>
        <taxon>campanulids</taxon>
        <taxon>Asterales</taxon>
        <taxon>Asteraceae</taxon>
        <taxon>Cichorioideae</taxon>
        <taxon>Cichorieae</taxon>
        <taxon>Lactucinae</taxon>
        <taxon>Lactuca</taxon>
    </lineage>
</organism>